<evidence type="ECO:0008006" key="4">
    <source>
        <dbReference type="Google" id="ProtNLM"/>
    </source>
</evidence>
<dbReference type="RefSeq" id="WP_015780416.1">
    <property type="nucleotide sequence ID" value="NC_013169.1"/>
</dbReference>
<accession>C7NG81</accession>
<sequence>MQNKITRFVQPRLEGMRAGNEKGMAVAEYAIGIFVIAAVVLLGMQAMEDLVPRLMGEIIRSAFGKFGG</sequence>
<reference evidence="2 3" key="1">
    <citation type="journal article" date="2009" name="Stand. Genomic Sci.">
        <title>Complete genome sequence of Kytococcus sedentarius type strain (541).</title>
        <authorList>
            <person name="Sims D."/>
            <person name="Brettin T."/>
            <person name="Detter J.C."/>
            <person name="Han C."/>
            <person name="Lapidus A."/>
            <person name="Copeland A."/>
            <person name="Glavina Del Rio T."/>
            <person name="Nolan M."/>
            <person name="Chen F."/>
            <person name="Lucas S."/>
            <person name="Tice H."/>
            <person name="Cheng J.F."/>
            <person name="Bruce D."/>
            <person name="Goodwin L."/>
            <person name="Pitluck S."/>
            <person name="Ovchinnikova G."/>
            <person name="Pati A."/>
            <person name="Ivanova N."/>
            <person name="Mavrommatis K."/>
            <person name="Chen A."/>
            <person name="Palaniappan K."/>
            <person name="D'haeseleer P."/>
            <person name="Chain P."/>
            <person name="Bristow J."/>
            <person name="Eisen J.A."/>
            <person name="Markowitz V."/>
            <person name="Hugenholtz P."/>
            <person name="Schneider S."/>
            <person name="Goker M."/>
            <person name="Pukall R."/>
            <person name="Kyrpides N.C."/>
            <person name="Klenk H.P."/>
        </authorList>
    </citation>
    <scope>NUCLEOTIDE SEQUENCE [LARGE SCALE GENOMIC DNA]</scope>
    <source>
        <strain evidence="3">ATCC 14392 / DSM 20547 / JCM 11482 / CCUG 33030 / NBRC 15357 / NCTC 11040 / CCM 314 / 541</strain>
    </source>
</reference>
<dbReference type="AlphaFoldDB" id="C7NG81"/>
<dbReference type="STRING" id="478801.Ksed_25270"/>
<keyword evidence="3" id="KW-1185">Reference proteome</keyword>
<evidence type="ECO:0000313" key="2">
    <source>
        <dbReference type="EMBL" id="ACV07490.1"/>
    </source>
</evidence>
<gene>
    <name evidence="2" type="ordered locus">Ksed_25270</name>
</gene>
<name>C7NG81_KYTSD</name>
<evidence type="ECO:0000313" key="3">
    <source>
        <dbReference type="Proteomes" id="UP000006666"/>
    </source>
</evidence>
<keyword evidence="1" id="KW-0472">Membrane</keyword>
<dbReference type="HOGENOM" id="CLU_2788490_0_0_11"/>
<feature type="transmembrane region" description="Helical" evidence="1">
    <location>
        <begin position="26"/>
        <end position="47"/>
    </location>
</feature>
<evidence type="ECO:0000256" key="1">
    <source>
        <dbReference type="SAM" id="Phobius"/>
    </source>
</evidence>
<keyword evidence="1" id="KW-0812">Transmembrane</keyword>
<dbReference type="KEGG" id="kse:Ksed_25270"/>
<protein>
    <recommendedName>
        <fullName evidence="4">DUF4244 domain-containing protein</fullName>
    </recommendedName>
</protein>
<proteinExistence type="predicted"/>
<keyword evidence="1" id="KW-1133">Transmembrane helix</keyword>
<organism evidence="2 3">
    <name type="scientific">Kytococcus sedentarius (strain ATCC 14392 / DSM 20547 / JCM 11482 / CCUG 33030 / NBRC 15357 / NCTC 11040 / CCM 314 / 541)</name>
    <name type="common">Micrococcus sedentarius</name>
    <dbReference type="NCBI Taxonomy" id="478801"/>
    <lineage>
        <taxon>Bacteria</taxon>
        <taxon>Bacillati</taxon>
        <taxon>Actinomycetota</taxon>
        <taxon>Actinomycetes</taxon>
        <taxon>Micrococcales</taxon>
        <taxon>Kytococcaceae</taxon>
        <taxon>Kytococcus</taxon>
    </lineage>
</organism>
<dbReference type="EMBL" id="CP001686">
    <property type="protein sequence ID" value="ACV07490.1"/>
    <property type="molecule type" value="Genomic_DNA"/>
</dbReference>
<dbReference type="Proteomes" id="UP000006666">
    <property type="component" value="Chromosome"/>
</dbReference>